<dbReference type="GO" id="GO:0016491">
    <property type="term" value="F:oxidoreductase activity"/>
    <property type="evidence" value="ECO:0007669"/>
    <property type="project" value="InterPro"/>
</dbReference>
<name>A0A059DY06_9PROT</name>
<feature type="domain" description="DSBA-like thioredoxin" evidence="1">
    <location>
        <begin position="11"/>
        <end position="185"/>
    </location>
</feature>
<evidence type="ECO:0000313" key="3">
    <source>
        <dbReference type="Proteomes" id="UP000024547"/>
    </source>
</evidence>
<sequence>MDEAIKLVPELDVELIFRPFELDPTIPAAGVDYKAHMKEKFGSDAGKDRANTMRQALIDYGHAEGIPYNFDKITRRPNSFNAHRLVRWAQGQQKGALAKEALFKAYFSDGRDIGETDVLVDIAREIDLDSSIVAELLPTDADVDNVRQEEALFQQMGISGVPTYIANRRVAVQGAETAEKLARFLKDAAARLPEERPAGS</sequence>
<dbReference type="AlphaFoldDB" id="A0A059DY06"/>
<gene>
    <name evidence="2" type="ORF">HY36_07885</name>
</gene>
<comment type="caution">
    <text evidence="2">The sequence shown here is derived from an EMBL/GenBank/DDBJ whole genome shotgun (WGS) entry which is preliminary data.</text>
</comment>
<keyword evidence="3" id="KW-1185">Reference proteome</keyword>
<dbReference type="Proteomes" id="UP000024547">
    <property type="component" value="Unassembled WGS sequence"/>
</dbReference>
<dbReference type="PATRIC" id="fig|1280948.3.peg.2693"/>
<dbReference type="eggNOG" id="COG2761">
    <property type="taxonomic scope" value="Bacteria"/>
</dbReference>
<proteinExistence type="predicted"/>
<dbReference type="InterPro" id="IPR036249">
    <property type="entry name" value="Thioredoxin-like_sf"/>
</dbReference>
<organism evidence="2 3">
    <name type="scientific">Hyphomonas atlantica</name>
    <dbReference type="NCBI Taxonomy" id="1280948"/>
    <lineage>
        <taxon>Bacteria</taxon>
        <taxon>Pseudomonadati</taxon>
        <taxon>Pseudomonadota</taxon>
        <taxon>Alphaproteobacteria</taxon>
        <taxon>Hyphomonadales</taxon>
        <taxon>Hyphomonadaceae</taxon>
        <taxon>Hyphomonas</taxon>
    </lineage>
</organism>
<dbReference type="EMBL" id="AWFH01000045">
    <property type="protein sequence ID" value="KCZ59188.1"/>
    <property type="molecule type" value="Genomic_DNA"/>
</dbReference>
<dbReference type="PANTHER" id="PTHR13887:SF41">
    <property type="entry name" value="THIOREDOXIN SUPERFAMILY PROTEIN"/>
    <property type="match status" value="1"/>
</dbReference>
<dbReference type="InterPro" id="IPR001853">
    <property type="entry name" value="DSBA-like_thioredoxin_dom"/>
</dbReference>
<accession>A0A059DY06</accession>
<dbReference type="CDD" id="cd03024">
    <property type="entry name" value="DsbA_FrnE"/>
    <property type="match status" value="1"/>
</dbReference>
<dbReference type="PANTHER" id="PTHR13887">
    <property type="entry name" value="GLUTATHIONE S-TRANSFERASE KAPPA"/>
    <property type="match status" value="1"/>
</dbReference>
<dbReference type="SUPFAM" id="SSF52833">
    <property type="entry name" value="Thioredoxin-like"/>
    <property type="match status" value="1"/>
</dbReference>
<dbReference type="STRING" id="1280948.HY36_07885"/>
<evidence type="ECO:0000313" key="2">
    <source>
        <dbReference type="EMBL" id="KCZ59188.1"/>
    </source>
</evidence>
<dbReference type="Gene3D" id="3.40.30.10">
    <property type="entry name" value="Glutaredoxin"/>
    <property type="match status" value="1"/>
</dbReference>
<reference evidence="2 3" key="1">
    <citation type="journal article" date="2014" name="Antonie Van Leeuwenhoek">
        <title>Hyphomonas beringensis sp. nov. and Hyphomonas chukchiensis sp. nov., isolated from surface seawater of the Bering Sea and Chukchi Sea.</title>
        <authorList>
            <person name="Li C."/>
            <person name="Lai Q."/>
            <person name="Li G."/>
            <person name="Dong C."/>
            <person name="Wang J."/>
            <person name="Liao Y."/>
            <person name="Shao Z."/>
        </authorList>
    </citation>
    <scope>NUCLEOTIDE SEQUENCE [LARGE SCALE GENOMIC DNA]</scope>
    <source>
        <strain evidence="2 3">22II1-22F38</strain>
    </source>
</reference>
<protein>
    <recommendedName>
        <fullName evidence="1">DSBA-like thioredoxin domain-containing protein</fullName>
    </recommendedName>
</protein>
<evidence type="ECO:0000259" key="1">
    <source>
        <dbReference type="Pfam" id="PF01323"/>
    </source>
</evidence>
<dbReference type="Pfam" id="PF01323">
    <property type="entry name" value="DSBA"/>
    <property type="match status" value="1"/>
</dbReference>